<dbReference type="OrthoDB" id="3831149at2"/>
<evidence type="ECO:0000313" key="3">
    <source>
        <dbReference type="Proteomes" id="UP000294508"/>
    </source>
</evidence>
<feature type="transmembrane region" description="Helical" evidence="1">
    <location>
        <begin position="64"/>
        <end position="81"/>
    </location>
</feature>
<dbReference type="Proteomes" id="UP000294508">
    <property type="component" value="Unassembled WGS sequence"/>
</dbReference>
<proteinExistence type="predicted"/>
<organism evidence="2 3">
    <name type="scientific">Kribbella steppae</name>
    <dbReference type="NCBI Taxonomy" id="2512223"/>
    <lineage>
        <taxon>Bacteria</taxon>
        <taxon>Bacillati</taxon>
        <taxon>Actinomycetota</taxon>
        <taxon>Actinomycetes</taxon>
        <taxon>Propionibacteriales</taxon>
        <taxon>Kribbellaceae</taxon>
        <taxon>Kribbella</taxon>
    </lineage>
</organism>
<feature type="transmembrane region" description="Helical" evidence="1">
    <location>
        <begin position="6"/>
        <end position="26"/>
    </location>
</feature>
<evidence type="ECO:0000256" key="1">
    <source>
        <dbReference type="SAM" id="Phobius"/>
    </source>
</evidence>
<dbReference type="AlphaFoldDB" id="A0A4R2HT27"/>
<comment type="caution">
    <text evidence="2">The sequence shown here is derived from an EMBL/GenBank/DDBJ whole genome shotgun (WGS) entry which is preliminary data.</text>
</comment>
<feature type="transmembrane region" description="Helical" evidence="1">
    <location>
        <begin position="38"/>
        <end position="58"/>
    </location>
</feature>
<dbReference type="Pfam" id="PF05437">
    <property type="entry name" value="AzlD"/>
    <property type="match status" value="1"/>
</dbReference>
<dbReference type="EMBL" id="SLWN01000002">
    <property type="protein sequence ID" value="TCO34149.1"/>
    <property type="molecule type" value="Genomic_DNA"/>
</dbReference>
<keyword evidence="1" id="KW-0472">Membrane</keyword>
<accession>A0A4R2HT27</accession>
<keyword evidence="1" id="KW-0812">Transmembrane</keyword>
<name>A0A4R2HT27_9ACTN</name>
<keyword evidence="1" id="KW-1133">Transmembrane helix</keyword>
<evidence type="ECO:0000313" key="2">
    <source>
        <dbReference type="EMBL" id="TCO34149.1"/>
    </source>
</evidence>
<dbReference type="InterPro" id="IPR008407">
    <property type="entry name" value="Brnchd-chn_aa_trnsp_AzlD"/>
</dbReference>
<protein>
    <submittedName>
        <fullName evidence="2">Branched-subunit amino acid transport protein</fullName>
    </submittedName>
</protein>
<keyword evidence="3" id="KW-1185">Reference proteome</keyword>
<reference evidence="2 3" key="1">
    <citation type="journal article" date="2015" name="Stand. Genomic Sci.">
        <title>Genomic Encyclopedia of Bacterial and Archaeal Type Strains, Phase III: the genomes of soil and plant-associated and newly described type strains.</title>
        <authorList>
            <person name="Whitman W.B."/>
            <person name="Woyke T."/>
            <person name="Klenk H.P."/>
            <person name="Zhou Y."/>
            <person name="Lilburn T.G."/>
            <person name="Beck B.J."/>
            <person name="De Vos P."/>
            <person name="Vandamme P."/>
            <person name="Eisen J.A."/>
            <person name="Garrity G."/>
            <person name="Hugenholtz P."/>
            <person name="Kyrpides N.C."/>
        </authorList>
    </citation>
    <scope>NUCLEOTIDE SEQUENCE [LARGE SCALE GENOMIC DNA]</scope>
    <source>
        <strain evidence="2 3">VKM Ac-2572</strain>
    </source>
</reference>
<gene>
    <name evidence="2" type="ORF">EV652_102214</name>
</gene>
<sequence length="102" mass="10677">MIALVSMLVLGAVSWVFRIAFITLLPAERLPARLQNDLEYLAPAVLAAIVAVELIALVRDAEPVDAVVLLGAGVAIGLVAYRTRNISIACALGVGTVLILTL</sequence>